<dbReference type="Proteomes" id="UP000274131">
    <property type="component" value="Unassembled WGS sequence"/>
</dbReference>
<organism evidence="3">
    <name type="scientific">Enterobius vermicularis</name>
    <name type="common">Human pinworm</name>
    <dbReference type="NCBI Taxonomy" id="51028"/>
    <lineage>
        <taxon>Eukaryota</taxon>
        <taxon>Metazoa</taxon>
        <taxon>Ecdysozoa</taxon>
        <taxon>Nematoda</taxon>
        <taxon>Chromadorea</taxon>
        <taxon>Rhabditida</taxon>
        <taxon>Spirurina</taxon>
        <taxon>Oxyuridomorpha</taxon>
        <taxon>Oxyuroidea</taxon>
        <taxon>Oxyuridae</taxon>
        <taxon>Enterobius</taxon>
    </lineage>
</organism>
<proteinExistence type="predicted"/>
<evidence type="ECO:0000313" key="2">
    <source>
        <dbReference type="Proteomes" id="UP000274131"/>
    </source>
</evidence>
<sequence>MKPQSIGAVDYAHRNRDLKQCVLPEVSELTQRENNFAVKENREVRCAAEQNPFKVEWINGWVVERTDRFAILTGPLLPSSAPSSLFLAKQFTKLCSSGLHLDYGNETVDTCIVITLTHVEFLVVGCAYLNRYNELLD</sequence>
<reference evidence="3" key="1">
    <citation type="submission" date="2017-02" db="UniProtKB">
        <authorList>
            <consortium name="WormBaseParasite"/>
        </authorList>
    </citation>
    <scope>IDENTIFICATION</scope>
</reference>
<dbReference type="WBParaSite" id="EVEC_0000357901-mRNA-1">
    <property type="protein sequence ID" value="EVEC_0000357901-mRNA-1"/>
    <property type="gene ID" value="EVEC_0000357901"/>
</dbReference>
<gene>
    <name evidence="1" type="ORF">EVEC_LOCUS3287</name>
</gene>
<accession>A0A0N4V0X3</accession>
<evidence type="ECO:0000313" key="3">
    <source>
        <dbReference type="WBParaSite" id="EVEC_0000357901-mRNA-1"/>
    </source>
</evidence>
<dbReference type="EMBL" id="UXUI01007555">
    <property type="protein sequence ID" value="VDD88144.1"/>
    <property type="molecule type" value="Genomic_DNA"/>
</dbReference>
<reference evidence="1 2" key="2">
    <citation type="submission" date="2018-10" db="EMBL/GenBank/DDBJ databases">
        <authorList>
            <consortium name="Pathogen Informatics"/>
        </authorList>
    </citation>
    <scope>NUCLEOTIDE SEQUENCE [LARGE SCALE GENOMIC DNA]</scope>
</reference>
<evidence type="ECO:0000313" key="1">
    <source>
        <dbReference type="EMBL" id="VDD88144.1"/>
    </source>
</evidence>
<keyword evidence="2" id="KW-1185">Reference proteome</keyword>
<protein>
    <submittedName>
        <fullName evidence="1 3">Uncharacterized protein</fullName>
    </submittedName>
</protein>
<name>A0A0N4V0X3_ENTVE</name>
<dbReference type="AlphaFoldDB" id="A0A0N4V0X3"/>